<sequence length="369" mass="39690">MVSLRLLPLLITLMLPAMASAMSPEEVPNPRERGEWIADEAGLLDSSHHKSINRALTHLEAHTGIEITVVTVRSVDSPTPKDFTTELFNLWGIGKADLDNGLLIVLVTGERRLEMETGYGLEGVLTDGWLKTMQEREMVPRFREGDFAGGLKDGIFAVDRRLREDPLEFIDSEGDDNLSASSTRSPSLPKIPLWGWLLGVFGVVGCTAAARYKWMRTCPKCKGTMRLLEEHEEDDHLEGGKQTEESIGSISYDVYECQSCGDLRIQGISHWFSGFAACPDCSHRTLKSHHDVIQKPTYTSTGIKEVIVRCAHCDHLSRTRVTLPRLTHASSSSSGGGISGGGGGGFSGGGGGGSFGGGSSGGGGAGSSW</sequence>
<name>A0A5C6XGU8_9DELT</name>
<evidence type="ECO:0000256" key="2">
    <source>
        <dbReference type="SAM" id="Phobius"/>
    </source>
</evidence>
<dbReference type="Gene3D" id="3.10.310.50">
    <property type="match status" value="1"/>
</dbReference>
<comment type="caution">
    <text evidence="5">The sequence shown here is derived from an EMBL/GenBank/DDBJ whole genome shotgun (WGS) entry which is preliminary data.</text>
</comment>
<protein>
    <submittedName>
        <fullName evidence="5">TPM domain-containing protein</fullName>
    </submittedName>
</protein>
<feature type="domain" description="TPM" evidence="4">
    <location>
        <begin position="38"/>
        <end position="159"/>
    </location>
</feature>
<dbReference type="EMBL" id="VOSL01000025">
    <property type="protein sequence ID" value="TXD39799.1"/>
    <property type="molecule type" value="Genomic_DNA"/>
</dbReference>
<evidence type="ECO:0000313" key="6">
    <source>
        <dbReference type="Proteomes" id="UP000321046"/>
    </source>
</evidence>
<dbReference type="InterPro" id="IPR007621">
    <property type="entry name" value="TPM_dom"/>
</dbReference>
<organism evidence="5 6">
    <name type="scientific">Lujinxingia vulgaris</name>
    <dbReference type="NCBI Taxonomy" id="2600176"/>
    <lineage>
        <taxon>Bacteria</taxon>
        <taxon>Deltaproteobacteria</taxon>
        <taxon>Bradymonadales</taxon>
        <taxon>Lujinxingiaceae</taxon>
        <taxon>Lujinxingia</taxon>
    </lineage>
</organism>
<gene>
    <name evidence="5" type="ORF">FRC96_05880</name>
</gene>
<keyword evidence="2" id="KW-0812">Transmembrane</keyword>
<feature type="region of interest" description="Disordered" evidence="1">
    <location>
        <begin position="324"/>
        <end position="369"/>
    </location>
</feature>
<dbReference type="PANTHER" id="PTHR30373">
    <property type="entry name" value="UPF0603 PROTEIN YGCG"/>
    <property type="match status" value="1"/>
</dbReference>
<keyword evidence="2" id="KW-0472">Membrane</keyword>
<accession>A0A5C6XGU8</accession>
<evidence type="ECO:0000256" key="3">
    <source>
        <dbReference type="SAM" id="SignalP"/>
    </source>
</evidence>
<keyword evidence="2" id="KW-1133">Transmembrane helix</keyword>
<reference evidence="5 6" key="1">
    <citation type="submission" date="2019-08" db="EMBL/GenBank/DDBJ databases">
        <title>Bradymonadales sp. TMQ2.</title>
        <authorList>
            <person name="Liang Q."/>
        </authorList>
    </citation>
    <scope>NUCLEOTIDE SEQUENCE [LARGE SCALE GENOMIC DNA]</scope>
    <source>
        <strain evidence="5 6">TMQ2</strain>
    </source>
</reference>
<keyword evidence="3" id="KW-0732">Signal</keyword>
<dbReference type="PANTHER" id="PTHR30373:SF2">
    <property type="entry name" value="UPF0603 PROTEIN YGCG"/>
    <property type="match status" value="1"/>
</dbReference>
<feature type="chain" id="PRO_5023049253" evidence="3">
    <location>
        <begin position="20"/>
        <end position="369"/>
    </location>
</feature>
<proteinExistence type="predicted"/>
<dbReference type="Pfam" id="PF04536">
    <property type="entry name" value="TPM_phosphatase"/>
    <property type="match status" value="1"/>
</dbReference>
<evidence type="ECO:0000256" key="1">
    <source>
        <dbReference type="SAM" id="MobiDB-lite"/>
    </source>
</evidence>
<feature type="signal peptide" evidence="3">
    <location>
        <begin position="1"/>
        <end position="19"/>
    </location>
</feature>
<dbReference type="AlphaFoldDB" id="A0A5C6XGU8"/>
<dbReference type="RefSeq" id="WP_146973578.1">
    <property type="nucleotide sequence ID" value="NZ_VOSL01000025.1"/>
</dbReference>
<feature type="transmembrane region" description="Helical" evidence="2">
    <location>
        <begin position="193"/>
        <end position="212"/>
    </location>
</feature>
<dbReference type="Proteomes" id="UP000321046">
    <property type="component" value="Unassembled WGS sequence"/>
</dbReference>
<feature type="compositionally biased region" description="Gly residues" evidence="1">
    <location>
        <begin position="334"/>
        <end position="369"/>
    </location>
</feature>
<evidence type="ECO:0000259" key="4">
    <source>
        <dbReference type="Pfam" id="PF04536"/>
    </source>
</evidence>
<dbReference type="OrthoDB" id="9810918at2"/>
<evidence type="ECO:0000313" key="5">
    <source>
        <dbReference type="EMBL" id="TXD39799.1"/>
    </source>
</evidence>